<dbReference type="InterPro" id="IPR028081">
    <property type="entry name" value="Leu-bd"/>
</dbReference>
<feature type="domain" description="Leucine-binding protein" evidence="3">
    <location>
        <begin position="26"/>
        <end position="359"/>
    </location>
</feature>
<comment type="similarity">
    <text evidence="1">Belongs to the leucine-binding protein family.</text>
</comment>
<keyword evidence="2" id="KW-0732">Signal</keyword>
<comment type="caution">
    <text evidence="4">The sequence shown here is derived from an EMBL/GenBank/DDBJ whole genome shotgun (WGS) entry which is preliminary data.</text>
</comment>
<organism evidence="4 5">
    <name type="scientific">Candidatus Marinarcus aquaticus</name>
    <dbReference type="NCBI Taxonomy" id="2044504"/>
    <lineage>
        <taxon>Bacteria</taxon>
        <taxon>Pseudomonadati</taxon>
        <taxon>Campylobacterota</taxon>
        <taxon>Epsilonproteobacteria</taxon>
        <taxon>Campylobacterales</taxon>
        <taxon>Arcobacteraceae</taxon>
        <taxon>Candidatus Marinarcus</taxon>
    </lineage>
</organism>
<dbReference type="AlphaFoldDB" id="A0A4Q0XP98"/>
<dbReference type="EMBL" id="PDKN01000009">
    <property type="protein sequence ID" value="RXJ54603.1"/>
    <property type="molecule type" value="Genomic_DNA"/>
</dbReference>
<evidence type="ECO:0000313" key="5">
    <source>
        <dbReference type="Proteomes" id="UP000290657"/>
    </source>
</evidence>
<dbReference type="Pfam" id="PF13458">
    <property type="entry name" value="Peripla_BP_6"/>
    <property type="match status" value="1"/>
</dbReference>
<name>A0A4Q0XP98_9BACT</name>
<evidence type="ECO:0000256" key="1">
    <source>
        <dbReference type="ARBA" id="ARBA00010062"/>
    </source>
</evidence>
<dbReference type="PANTHER" id="PTHR30483:SF6">
    <property type="entry name" value="PERIPLASMIC BINDING PROTEIN OF ABC TRANSPORTER FOR NATURAL AMINO ACIDS"/>
    <property type="match status" value="1"/>
</dbReference>
<keyword evidence="5" id="KW-1185">Reference proteome</keyword>
<dbReference type="Proteomes" id="UP000290657">
    <property type="component" value="Unassembled WGS sequence"/>
</dbReference>
<dbReference type="InterPro" id="IPR028082">
    <property type="entry name" value="Peripla_BP_I"/>
</dbReference>
<evidence type="ECO:0000313" key="4">
    <source>
        <dbReference type="EMBL" id="RXJ54603.1"/>
    </source>
</evidence>
<sequence>MKRPLLIITIVIIIVGVAAWFNRPHEIKIGFVAGLSGKYSTLGHSVLNGVRLALEEVDYKVGNQNIQLIQKDDQQNPKEAQNIIHEFAANGVKLIIGNTTSSMTKESIKILQEYPQLLMISPTASSSEFSNKKDNFVRTQVAHNTSRFNKLSSYLLAHDIRNLYMVYDEKNKSYVNNYLNNFEDSFVQLGGPALIEAKKLSESYSAIASDIKEKNVDAVVVIANSIDSSKFIQYLRLNGIKQQVVVSGWAKSDDFIENGGKYVEGIIFITGYDDNSKDQAYVEFVQRYINRYGTKPSVFSAQAYETMQIILEVINKDSNIVNLKQHLLTQKVFEGLQGKVVFDKFGDVDRDYFLMTVKNNQFVKKE</sequence>
<gene>
    <name evidence="4" type="ORF">CRV04_11245</name>
</gene>
<dbReference type="InterPro" id="IPR051010">
    <property type="entry name" value="BCAA_transport"/>
</dbReference>
<dbReference type="Gene3D" id="3.40.50.2300">
    <property type="match status" value="2"/>
</dbReference>
<dbReference type="SUPFAM" id="SSF53822">
    <property type="entry name" value="Periplasmic binding protein-like I"/>
    <property type="match status" value="1"/>
</dbReference>
<proteinExistence type="inferred from homology"/>
<dbReference type="PANTHER" id="PTHR30483">
    <property type="entry name" value="LEUCINE-SPECIFIC-BINDING PROTEIN"/>
    <property type="match status" value="1"/>
</dbReference>
<reference evidence="4 5" key="1">
    <citation type="submission" date="2017-10" db="EMBL/GenBank/DDBJ databases">
        <title>Genomics of the genus Arcobacter.</title>
        <authorList>
            <person name="Perez-Cataluna A."/>
            <person name="Figueras M.J."/>
        </authorList>
    </citation>
    <scope>NUCLEOTIDE SEQUENCE [LARGE SCALE GENOMIC DNA]</scope>
    <source>
        <strain evidence="4 5">CECT 8987</strain>
    </source>
</reference>
<dbReference type="OrthoDB" id="9783240at2"/>
<protein>
    <recommendedName>
        <fullName evidence="3">Leucine-binding protein domain-containing protein</fullName>
    </recommendedName>
</protein>
<evidence type="ECO:0000256" key="2">
    <source>
        <dbReference type="ARBA" id="ARBA00022729"/>
    </source>
</evidence>
<accession>A0A4Q0XP98</accession>
<evidence type="ECO:0000259" key="3">
    <source>
        <dbReference type="Pfam" id="PF13458"/>
    </source>
</evidence>